<reference evidence="2 3" key="1">
    <citation type="submission" date="2019-12" db="EMBL/GenBank/DDBJ databases">
        <title>Novel species isolated from a subtropical stream in China.</title>
        <authorList>
            <person name="Lu H."/>
        </authorList>
    </citation>
    <scope>NUCLEOTIDE SEQUENCE [LARGE SCALE GENOMIC DNA]</scope>
    <source>
        <strain evidence="2 3">FT127W</strain>
    </source>
</reference>
<dbReference type="EMBL" id="WWCU01000035">
    <property type="protein sequence ID" value="MYN10319.1"/>
    <property type="molecule type" value="Genomic_DNA"/>
</dbReference>
<protein>
    <recommendedName>
        <fullName evidence="4">Pilus assembly protein</fullName>
    </recommendedName>
</protein>
<evidence type="ECO:0000313" key="2">
    <source>
        <dbReference type="EMBL" id="MYN10319.1"/>
    </source>
</evidence>
<keyword evidence="1" id="KW-1133">Transmembrane helix</keyword>
<evidence type="ECO:0008006" key="4">
    <source>
        <dbReference type="Google" id="ProtNLM"/>
    </source>
</evidence>
<comment type="caution">
    <text evidence="2">The sequence shown here is derived from an EMBL/GenBank/DDBJ whole genome shotgun (WGS) entry which is preliminary data.</text>
</comment>
<proteinExistence type="predicted"/>
<sequence length="153" mass="16606">MKTALRRGRARGAILVELALILLLTYWVAPCVLTVGRAMRQQMLLEKAAYAAASRMASLPRLQMGKVASYQQAEAAVRAQVLAQLESEHVDTSDLSLAVVCDAACGVAASLPQRIRVSMLLTVRAAQWDGLSGFLLGHDGLLLRTDVVLRYEN</sequence>
<dbReference type="Proteomes" id="UP000450676">
    <property type="component" value="Unassembled WGS sequence"/>
</dbReference>
<gene>
    <name evidence="2" type="ORF">GTP77_23630</name>
</gene>
<name>A0A7X4HFL8_9BURK</name>
<keyword evidence="3" id="KW-1185">Reference proteome</keyword>
<keyword evidence="1" id="KW-0812">Transmembrane</keyword>
<dbReference type="RefSeq" id="WP_161074610.1">
    <property type="nucleotide sequence ID" value="NZ_CP086370.1"/>
</dbReference>
<organism evidence="2 3">
    <name type="scientific">Pseudoduganella aquatica</name>
    <dbReference type="NCBI Taxonomy" id="2660641"/>
    <lineage>
        <taxon>Bacteria</taxon>
        <taxon>Pseudomonadati</taxon>
        <taxon>Pseudomonadota</taxon>
        <taxon>Betaproteobacteria</taxon>
        <taxon>Burkholderiales</taxon>
        <taxon>Oxalobacteraceae</taxon>
        <taxon>Telluria group</taxon>
        <taxon>Pseudoduganella</taxon>
    </lineage>
</organism>
<evidence type="ECO:0000256" key="1">
    <source>
        <dbReference type="SAM" id="Phobius"/>
    </source>
</evidence>
<dbReference type="AlphaFoldDB" id="A0A7X4HFL8"/>
<accession>A0A7X4HFL8</accession>
<evidence type="ECO:0000313" key="3">
    <source>
        <dbReference type="Proteomes" id="UP000450676"/>
    </source>
</evidence>
<feature type="transmembrane region" description="Helical" evidence="1">
    <location>
        <begin position="12"/>
        <end position="29"/>
    </location>
</feature>
<keyword evidence="1" id="KW-0472">Membrane</keyword>